<organism evidence="3 4">
    <name type="scientific">Bacteroides stercoris</name>
    <dbReference type="NCBI Taxonomy" id="46506"/>
    <lineage>
        <taxon>Bacteria</taxon>
        <taxon>Pseudomonadati</taxon>
        <taxon>Bacteroidota</taxon>
        <taxon>Bacteroidia</taxon>
        <taxon>Bacteroidales</taxon>
        <taxon>Bacteroidaceae</taxon>
        <taxon>Bacteroides</taxon>
    </lineage>
</organism>
<feature type="transmembrane region" description="Helical" evidence="1">
    <location>
        <begin position="166"/>
        <end position="185"/>
    </location>
</feature>
<feature type="transmembrane region" description="Helical" evidence="1">
    <location>
        <begin position="258"/>
        <end position="283"/>
    </location>
</feature>
<proteinExistence type="predicted"/>
<keyword evidence="1" id="KW-0472">Membrane</keyword>
<dbReference type="EMBL" id="WCLA01000055">
    <property type="protein sequence ID" value="KAB5324279.1"/>
    <property type="molecule type" value="Genomic_DNA"/>
</dbReference>
<name>A0A7J5LKJ9_BACSE</name>
<dbReference type="PANTHER" id="PTHR37312">
    <property type="entry name" value="MEMBRANE-BOUND ACYLTRANSFERASE YKRP-RELATED"/>
    <property type="match status" value="1"/>
</dbReference>
<feature type="transmembrane region" description="Helical" evidence="1">
    <location>
        <begin position="41"/>
        <end position="59"/>
    </location>
</feature>
<reference evidence="3 4" key="1">
    <citation type="journal article" date="2019" name="Nat. Med.">
        <title>A library of human gut bacterial isolates paired with longitudinal multiomics data enables mechanistic microbiome research.</title>
        <authorList>
            <person name="Poyet M."/>
            <person name="Groussin M."/>
            <person name="Gibbons S.M."/>
            <person name="Avila-Pacheco J."/>
            <person name="Jiang X."/>
            <person name="Kearney S.M."/>
            <person name="Perrotta A.R."/>
            <person name="Berdy B."/>
            <person name="Zhao S."/>
            <person name="Lieberman T.D."/>
            <person name="Swanson P.K."/>
            <person name="Smith M."/>
            <person name="Roesemann S."/>
            <person name="Alexander J.E."/>
            <person name="Rich S.A."/>
            <person name="Livny J."/>
            <person name="Vlamakis H."/>
            <person name="Clish C."/>
            <person name="Bullock K."/>
            <person name="Deik A."/>
            <person name="Scott J."/>
            <person name="Pierce K.A."/>
            <person name="Xavier R.J."/>
            <person name="Alm E.J."/>
        </authorList>
    </citation>
    <scope>NUCLEOTIDE SEQUENCE [LARGE SCALE GENOMIC DNA]</scope>
    <source>
        <strain evidence="3 4">BIOML-A2</strain>
    </source>
</reference>
<dbReference type="InterPro" id="IPR002656">
    <property type="entry name" value="Acyl_transf_3_dom"/>
</dbReference>
<evidence type="ECO:0000313" key="3">
    <source>
        <dbReference type="EMBL" id="KAB5324279.1"/>
    </source>
</evidence>
<feature type="transmembrane region" description="Helical" evidence="1">
    <location>
        <begin position="289"/>
        <end position="312"/>
    </location>
</feature>
<evidence type="ECO:0000256" key="1">
    <source>
        <dbReference type="SAM" id="Phobius"/>
    </source>
</evidence>
<feature type="transmembrane region" description="Helical" evidence="1">
    <location>
        <begin position="71"/>
        <end position="88"/>
    </location>
</feature>
<feature type="transmembrane region" description="Helical" evidence="1">
    <location>
        <begin position="197"/>
        <end position="215"/>
    </location>
</feature>
<feature type="transmembrane region" description="Helical" evidence="1">
    <location>
        <begin position="227"/>
        <end position="246"/>
    </location>
</feature>
<dbReference type="GO" id="GO:0016747">
    <property type="term" value="F:acyltransferase activity, transferring groups other than amino-acyl groups"/>
    <property type="evidence" value="ECO:0007669"/>
    <property type="project" value="InterPro"/>
</dbReference>
<feature type="transmembrane region" description="Helical" evidence="1">
    <location>
        <begin position="141"/>
        <end position="160"/>
    </location>
</feature>
<feature type="domain" description="Acyltransferase 3" evidence="2">
    <location>
        <begin position="10"/>
        <end position="309"/>
    </location>
</feature>
<dbReference type="PANTHER" id="PTHR37312:SF1">
    <property type="entry name" value="MEMBRANE-BOUND ACYLTRANSFERASE YKRP-RELATED"/>
    <property type="match status" value="1"/>
</dbReference>
<dbReference type="RefSeq" id="WP_151878418.1">
    <property type="nucleotide sequence ID" value="NZ_WCKZ01000054.1"/>
</dbReference>
<dbReference type="Proteomes" id="UP000431177">
    <property type="component" value="Unassembled WGS sequence"/>
</dbReference>
<keyword evidence="3" id="KW-0012">Acyltransferase</keyword>
<accession>A0A7J5LKJ9</accession>
<sequence>MNLTNRLQHIDFLKGVLLILICLSHFSNLPSFIRVLTNPTASYWVPTFFIISGLLSINSKKTLKESFIRKTRTLLLPYFIFSLLFIIIDPNIYSHKDILYKNIERIFLEGIGSEKASPLWFLFVLYFASLLHAVIIKTTSLIQLACACILSIIAYFLSYYQITLFFQLNIIISATVYMTAGSFLGHLLKSHPSPHKLTLLPILIIGISGLLIPLGDFHLNRISIYPLFYLCPIAFTYLLLILLKSIDIDKYNNTFFKYISYIAKNGIIILSVHCYLIIIYNYVTKPIPIWINFILEFCFVFGSLYLFIVPFFNHYAYKIIGKNKIAWIKNYNI</sequence>
<comment type="caution">
    <text evidence="3">The sequence shown here is derived from an EMBL/GenBank/DDBJ whole genome shotgun (WGS) entry which is preliminary data.</text>
</comment>
<evidence type="ECO:0000259" key="2">
    <source>
        <dbReference type="Pfam" id="PF01757"/>
    </source>
</evidence>
<dbReference type="AlphaFoldDB" id="A0A7J5LKJ9"/>
<protein>
    <submittedName>
        <fullName evidence="3">Acyltransferase</fullName>
    </submittedName>
</protein>
<dbReference type="Pfam" id="PF01757">
    <property type="entry name" value="Acyl_transf_3"/>
    <property type="match status" value="1"/>
</dbReference>
<keyword evidence="1" id="KW-0812">Transmembrane</keyword>
<dbReference type="InterPro" id="IPR052734">
    <property type="entry name" value="Nod_factor_acetyltransferase"/>
</dbReference>
<keyword evidence="1" id="KW-1133">Transmembrane helix</keyword>
<gene>
    <name evidence="3" type="ORF">F9950_16895</name>
</gene>
<keyword evidence="3" id="KW-0808">Transferase</keyword>
<evidence type="ECO:0000313" key="4">
    <source>
        <dbReference type="Proteomes" id="UP000431177"/>
    </source>
</evidence>
<feature type="transmembrane region" description="Helical" evidence="1">
    <location>
        <begin position="12"/>
        <end position="29"/>
    </location>
</feature>
<feature type="transmembrane region" description="Helical" evidence="1">
    <location>
        <begin position="119"/>
        <end position="136"/>
    </location>
</feature>